<dbReference type="Pfam" id="PF03466">
    <property type="entry name" value="LysR_substrate"/>
    <property type="match status" value="1"/>
</dbReference>
<evidence type="ECO:0000256" key="3">
    <source>
        <dbReference type="ARBA" id="ARBA00023125"/>
    </source>
</evidence>
<sequence length="321" mass="36218">MTASNTDSVSVSYLAGINMELRHLRYFIAVAEELNFTRAAERLHIAQPPLSRQIQQLEDDLGVLLFERGSRPLKLTEAGRFFYAHARQLLAQTAELASMTKRVGQIERRLSIGFVASTLYGMLPKVIRRFRTAYPMVDLQLHEMTTMDQIQALKDGRIDVGFGRIRYEDPNVRRILLRDERLIVALPSGHALLGSKPAAALRDLVGETLIIYPKLPRPSFADQVLALFHDRALEPGKIYEARELQIALGLVAAGAGVSVVPRSVAGLQREDVCYMELDDPQLVSPVIFSTRLLDESEDIRAMLALTYRLYDEQKIPYYPPR</sequence>
<dbReference type="Gene3D" id="1.10.10.10">
    <property type="entry name" value="Winged helix-like DNA-binding domain superfamily/Winged helix DNA-binding domain"/>
    <property type="match status" value="1"/>
</dbReference>
<dbReference type="FunFam" id="1.10.10.10:FF:000001">
    <property type="entry name" value="LysR family transcriptional regulator"/>
    <property type="match status" value="1"/>
</dbReference>
<evidence type="ECO:0000256" key="4">
    <source>
        <dbReference type="ARBA" id="ARBA00023163"/>
    </source>
</evidence>
<dbReference type="PATRIC" id="fig|1031711.3.peg.1814"/>
<gene>
    <name evidence="6" type="primary">benM</name>
    <name evidence="6" type="ordered locus">RSPO_c01866</name>
</gene>
<comment type="similarity">
    <text evidence="1">Belongs to the LysR transcriptional regulatory family.</text>
</comment>
<proteinExistence type="inferred from homology"/>
<dbReference type="EMBL" id="CP002819">
    <property type="protein sequence ID" value="AEG69165.1"/>
    <property type="molecule type" value="Genomic_DNA"/>
</dbReference>
<feature type="domain" description="HTH lysR-type" evidence="5">
    <location>
        <begin position="19"/>
        <end position="76"/>
    </location>
</feature>
<organism evidence="6 7">
    <name type="scientific">Ralstonia solanacearum (strain Po82)</name>
    <dbReference type="NCBI Taxonomy" id="1031711"/>
    <lineage>
        <taxon>Bacteria</taxon>
        <taxon>Pseudomonadati</taxon>
        <taxon>Pseudomonadota</taxon>
        <taxon>Betaproteobacteria</taxon>
        <taxon>Burkholderiales</taxon>
        <taxon>Burkholderiaceae</taxon>
        <taxon>Ralstonia</taxon>
        <taxon>Ralstonia solanacearum species complex</taxon>
    </lineage>
</organism>
<evidence type="ECO:0000313" key="6">
    <source>
        <dbReference type="EMBL" id="AEG69165.1"/>
    </source>
</evidence>
<dbReference type="CDD" id="cd08445">
    <property type="entry name" value="PBP2_BenM_CatM_CatR"/>
    <property type="match status" value="1"/>
</dbReference>
<keyword evidence="3" id="KW-0238">DNA-binding</keyword>
<dbReference type="eggNOG" id="COG0583">
    <property type="taxonomic scope" value="Bacteria"/>
</dbReference>
<dbReference type="Pfam" id="PF00126">
    <property type="entry name" value="HTH_1"/>
    <property type="match status" value="1"/>
</dbReference>
<evidence type="ECO:0000256" key="2">
    <source>
        <dbReference type="ARBA" id="ARBA00023015"/>
    </source>
</evidence>
<protein>
    <submittedName>
        <fullName evidence="6">Hth-type transcriptional regulator benm</fullName>
    </submittedName>
</protein>
<keyword evidence="4" id="KW-0804">Transcription</keyword>
<name>F6G1N2_RALS8</name>
<dbReference type="GO" id="GO:0032993">
    <property type="term" value="C:protein-DNA complex"/>
    <property type="evidence" value="ECO:0007669"/>
    <property type="project" value="TreeGrafter"/>
</dbReference>
<dbReference type="AlphaFoldDB" id="F6G1N2"/>
<dbReference type="InterPro" id="IPR000847">
    <property type="entry name" value="LysR_HTH_N"/>
</dbReference>
<dbReference type="PANTHER" id="PTHR30346">
    <property type="entry name" value="TRANSCRIPTIONAL DUAL REGULATOR HCAR-RELATED"/>
    <property type="match status" value="1"/>
</dbReference>
<keyword evidence="2" id="KW-0805">Transcription regulation</keyword>
<dbReference type="InterPro" id="IPR036388">
    <property type="entry name" value="WH-like_DNA-bd_sf"/>
</dbReference>
<dbReference type="GO" id="GO:0003677">
    <property type="term" value="F:DNA binding"/>
    <property type="evidence" value="ECO:0007669"/>
    <property type="project" value="UniProtKB-KW"/>
</dbReference>
<dbReference type="Proteomes" id="UP000007953">
    <property type="component" value="Chromosome"/>
</dbReference>
<dbReference type="HOGENOM" id="CLU_039613_6_4_4"/>
<evidence type="ECO:0000259" key="5">
    <source>
        <dbReference type="PROSITE" id="PS50931"/>
    </source>
</evidence>
<dbReference type="GO" id="GO:0003700">
    <property type="term" value="F:DNA-binding transcription factor activity"/>
    <property type="evidence" value="ECO:0007669"/>
    <property type="project" value="InterPro"/>
</dbReference>
<dbReference type="InterPro" id="IPR036390">
    <property type="entry name" value="WH_DNA-bd_sf"/>
</dbReference>
<dbReference type="InterPro" id="IPR005119">
    <property type="entry name" value="LysR_subst-bd"/>
</dbReference>
<dbReference type="SUPFAM" id="SSF46785">
    <property type="entry name" value="Winged helix' DNA-binding domain"/>
    <property type="match status" value="1"/>
</dbReference>
<dbReference type="SUPFAM" id="SSF53850">
    <property type="entry name" value="Periplasmic binding protein-like II"/>
    <property type="match status" value="1"/>
</dbReference>
<evidence type="ECO:0000256" key="1">
    <source>
        <dbReference type="ARBA" id="ARBA00009437"/>
    </source>
</evidence>
<dbReference type="PRINTS" id="PR00039">
    <property type="entry name" value="HTHLYSR"/>
</dbReference>
<dbReference type="Gene3D" id="3.40.190.10">
    <property type="entry name" value="Periplasmic binding protein-like II"/>
    <property type="match status" value="2"/>
</dbReference>
<evidence type="ECO:0000313" key="7">
    <source>
        <dbReference type="Proteomes" id="UP000007953"/>
    </source>
</evidence>
<dbReference type="PANTHER" id="PTHR30346:SF17">
    <property type="entry name" value="LYSR FAMILY TRANSCRIPTIONAL REGULATOR"/>
    <property type="match status" value="1"/>
</dbReference>
<accession>F6G1N2</accession>
<dbReference type="PROSITE" id="PS50931">
    <property type="entry name" value="HTH_LYSR"/>
    <property type="match status" value="1"/>
</dbReference>
<reference evidence="6 7" key="1">
    <citation type="journal article" date="2011" name="J. Bacteriol.">
        <title>Complete genome sequence of the plant pathogen Ralstonia solanacearum strain Po82.</title>
        <authorList>
            <person name="Xu J."/>
            <person name="Zheng H.J."/>
            <person name="Liu L."/>
            <person name="Pan Z.C."/>
            <person name="Prior P."/>
            <person name="Tang B."/>
            <person name="Xu J.S."/>
            <person name="Zhang H."/>
            <person name="Tian Q."/>
            <person name="Zhang L.Q."/>
            <person name="Feng J."/>
        </authorList>
    </citation>
    <scope>NUCLEOTIDE SEQUENCE [LARGE SCALE GENOMIC DNA]</scope>
    <source>
        <strain evidence="6 7">Po82</strain>
    </source>
</reference>
<dbReference type="KEGG" id="rsn:RSPO_c01866"/>